<keyword evidence="2" id="KW-1185">Reference proteome</keyword>
<evidence type="ECO:0000313" key="1">
    <source>
        <dbReference type="EMBL" id="OKH14946.1"/>
    </source>
</evidence>
<dbReference type="AlphaFoldDB" id="A0A1U7H1V9"/>
<sequence>MSDFQDFLRHQYVYVATGEFKPGKFEEAKQLYEQAVSMYTKGFQKAYLLQQPGTDKGIAIIFWENIGDMEANYSEAYQNILKKMSHLFAHAPTTSYYELVCEIQPALEQQISVQ</sequence>
<dbReference type="SUPFAM" id="SSF54909">
    <property type="entry name" value="Dimeric alpha+beta barrel"/>
    <property type="match status" value="1"/>
</dbReference>
<keyword evidence="1" id="KW-0503">Monooxygenase</keyword>
<dbReference type="InterPro" id="IPR011008">
    <property type="entry name" value="Dimeric_a/b-barrel"/>
</dbReference>
<keyword evidence="1" id="KW-0560">Oxidoreductase</keyword>
<name>A0A1U7H1V9_9CYAN</name>
<proteinExistence type="predicted"/>
<dbReference type="OrthoDB" id="513202at2"/>
<reference evidence="1 2" key="1">
    <citation type="submission" date="2016-11" db="EMBL/GenBank/DDBJ databases">
        <title>Draft Genome Sequences of Nine Cyanobacterial Strains from Diverse Habitats.</title>
        <authorList>
            <person name="Zhu T."/>
            <person name="Hou S."/>
            <person name="Lu X."/>
            <person name="Hess W.R."/>
        </authorList>
    </citation>
    <scope>NUCLEOTIDE SEQUENCE [LARGE SCALE GENOMIC DNA]</scope>
    <source>
        <strain evidence="1 2">NIES-592</strain>
    </source>
</reference>
<evidence type="ECO:0000313" key="2">
    <source>
        <dbReference type="Proteomes" id="UP000186391"/>
    </source>
</evidence>
<comment type="caution">
    <text evidence="1">The sequence shown here is derived from an EMBL/GenBank/DDBJ whole genome shotgun (WGS) entry which is preliminary data.</text>
</comment>
<dbReference type="EMBL" id="MRCA01000003">
    <property type="protein sequence ID" value="OKH14946.1"/>
    <property type="molecule type" value="Genomic_DNA"/>
</dbReference>
<dbReference type="RefSeq" id="WP_062245831.1">
    <property type="nucleotide sequence ID" value="NZ_MRCA01000003.1"/>
</dbReference>
<dbReference type="GO" id="GO:0004497">
    <property type="term" value="F:monooxygenase activity"/>
    <property type="evidence" value="ECO:0007669"/>
    <property type="project" value="UniProtKB-KW"/>
</dbReference>
<accession>A0A1U7H1V9</accession>
<dbReference type="Proteomes" id="UP000186391">
    <property type="component" value="Unassembled WGS sequence"/>
</dbReference>
<organism evidence="1 2">
    <name type="scientific">Fischerella major NIES-592</name>
    <dbReference type="NCBI Taxonomy" id="210994"/>
    <lineage>
        <taxon>Bacteria</taxon>
        <taxon>Bacillati</taxon>
        <taxon>Cyanobacteriota</taxon>
        <taxon>Cyanophyceae</taxon>
        <taxon>Nostocales</taxon>
        <taxon>Hapalosiphonaceae</taxon>
        <taxon>Fischerella</taxon>
    </lineage>
</organism>
<dbReference type="Gene3D" id="3.30.70.100">
    <property type="match status" value="1"/>
</dbReference>
<protein>
    <submittedName>
        <fullName evidence="1">Antibiotic biosynthesis monooxygenase</fullName>
    </submittedName>
</protein>
<gene>
    <name evidence="1" type="ORF">NIES592_08715</name>
</gene>